<dbReference type="EMBL" id="JAPWTK010001101">
    <property type="protein sequence ID" value="KAJ8934089.1"/>
    <property type="molecule type" value="Genomic_DNA"/>
</dbReference>
<organism evidence="1 2">
    <name type="scientific">Aromia moschata</name>
    <dbReference type="NCBI Taxonomy" id="1265417"/>
    <lineage>
        <taxon>Eukaryota</taxon>
        <taxon>Metazoa</taxon>
        <taxon>Ecdysozoa</taxon>
        <taxon>Arthropoda</taxon>
        <taxon>Hexapoda</taxon>
        <taxon>Insecta</taxon>
        <taxon>Pterygota</taxon>
        <taxon>Neoptera</taxon>
        <taxon>Endopterygota</taxon>
        <taxon>Coleoptera</taxon>
        <taxon>Polyphaga</taxon>
        <taxon>Cucujiformia</taxon>
        <taxon>Chrysomeloidea</taxon>
        <taxon>Cerambycidae</taxon>
        <taxon>Cerambycinae</taxon>
        <taxon>Callichromatini</taxon>
        <taxon>Aromia</taxon>
    </lineage>
</organism>
<evidence type="ECO:0000313" key="2">
    <source>
        <dbReference type="Proteomes" id="UP001162162"/>
    </source>
</evidence>
<dbReference type="AlphaFoldDB" id="A0AAV8X674"/>
<sequence>MIDTNTLQIENVLFSDESTFTLHGHWRVTPHWMRELHTQNPEKVNVWAGIYKQENIIGPFVLNLFRAAPK</sequence>
<dbReference type="Gene3D" id="3.30.420.10">
    <property type="entry name" value="Ribonuclease H-like superfamily/Ribonuclease H"/>
    <property type="match status" value="1"/>
</dbReference>
<proteinExistence type="predicted"/>
<keyword evidence="2" id="KW-1185">Reference proteome</keyword>
<dbReference type="Proteomes" id="UP001162162">
    <property type="component" value="Unassembled WGS sequence"/>
</dbReference>
<protein>
    <recommendedName>
        <fullName evidence="3">Transposase</fullName>
    </recommendedName>
</protein>
<comment type="caution">
    <text evidence="1">The sequence shown here is derived from an EMBL/GenBank/DDBJ whole genome shotgun (WGS) entry which is preliminary data.</text>
</comment>
<evidence type="ECO:0008006" key="3">
    <source>
        <dbReference type="Google" id="ProtNLM"/>
    </source>
</evidence>
<accession>A0AAV8X674</accession>
<reference evidence="1" key="1">
    <citation type="journal article" date="2023" name="Insect Mol. Biol.">
        <title>Genome sequencing provides insights into the evolution of gene families encoding plant cell wall-degrading enzymes in longhorned beetles.</title>
        <authorList>
            <person name="Shin N.R."/>
            <person name="Okamura Y."/>
            <person name="Kirsch R."/>
            <person name="Pauchet Y."/>
        </authorList>
    </citation>
    <scope>NUCLEOTIDE SEQUENCE</scope>
    <source>
        <strain evidence="1">AMC_N1</strain>
    </source>
</reference>
<dbReference type="InterPro" id="IPR036397">
    <property type="entry name" value="RNaseH_sf"/>
</dbReference>
<gene>
    <name evidence="1" type="ORF">NQ318_011944</name>
</gene>
<evidence type="ECO:0000313" key="1">
    <source>
        <dbReference type="EMBL" id="KAJ8934089.1"/>
    </source>
</evidence>
<name>A0AAV8X674_9CUCU</name>
<dbReference type="GO" id="GO:0003676">
    <property type="term" value="F:nucleic acid binding"/>
    <property type="evidence" value="ECO:0007669"/>
    <property type="project" value="InterPro"/>
</dbReference>